<keyword evidence="2" id="KW-1185">Reference proteome</keyword>
<sequence>MSKNDPGIVAWKQDPLAFTDALRCYIYREFKGNALPGDWWARVDPDEFYVEDPREFLAAVPRRDGYVWYASLSFYFSTEEARRYEIDPSQFADEVPITDKCRHYFSHWSEPRFVRHEHMEPWRGEGEHFWPGWPEQLLYRARSHQRRILCRHFSYRSPSQIELRLKTRAANAVNGGEFWPEAVKNWSEMFSPAAIRARRRGHRWGTAEFQANQFQAPDQSSYSDWRSRVIDAAQLEFDAHDGAFVVNEDLMPPMPRFHPLYYEWKRRLQRVLKSK</sequence>
<reference evidence="1 2" key="1">
    <citation type="journal article" date="2016" name="Int. J. Syst. Evol. Microbiol.">
        <title>Pseudaminobacter manganicus sp. nov., isolated from sludge of a manganese mine.</title>
        <authorList>
            <person name="Li J."/>
            <person name="Huang J."/>
            <person name="Liao S."/>
            <person name="Wang G."/>
        </authorList>
    </citation>
    <scope>NUCLEOTIDE SEQUENCE [LARGE SCALE GENOMIC DNA]</scope>
    <source>
        <strain evidence="1 2">JH-7</strain>
    </source>
</reference>
<name>A0A1V8RM44_9HYPH</name>
<evidence type="ECO:0000313" key="1">
    <source>
        <dbReference type="EMBL" id="OQM74216.1"/>
    </source>
</evidence>
<dbReference type="Proteomes" id="UP000191905">
    <property type="component" value="Unassembled WGS sequence"/>
</dbReference>
<organism evidence="1 2">
    <name type="scientific">Manganibacter manganicus</name>
    <dbReference type="NCBI Taxonomy" id="1873176"/>
    <lineage>
        <taxon>Bacteria</taxon>
        <taxon>Pseudomonadati</taxon>
        <taxon>Pseudomonadota</taxon>
        <taxon>Alphaproteobacteria</taxon>
        <taxon>Hyphomicrobiales</taxon>
        <taxon>Phyllobacteriaceae</taxon>
        <taxon>Manganibacter</taxon>
    </lineage>
</organism>
<evidence type="ECO:0000313" key="2">
    <source>
        <dbReference type="Proteomes" id="UP000191905"/>
    </source>
</evidence>
<dbReference type="STRING" id="1873176.BFN67_05020"/>
<comment type="caution">
    <text evidence="1">The sequence shown here is derived from an EMBL/GenBank/DDBJ whole genome shotgun (WGS) entry which is preliminary data.</text>
</comment>
<gene>
    <name evidence="1" type="ORF">BFN67_05020</name>
</gene>
<protein>
    <submittedName>
        <fullName evidence="1">Uncharacterized protein</fullName>
    </submittedName>
</protein>
<proteinExistence type="predicted"/>
<dbReference type="EMBL" id="MDET01000034">
    <property type="protein sequence ID" value="OQM74216.1"/>
    <property type="molecule type" value="Genomic_DNA"/>
</dbReference>
<dbReference type="AlphaFoldDB" id="A0A1V8RM44"/>
<accession>A0A1V8RM44</accession>